<keyword evidence="3 6" id="KW-1133">Transmembrane helix</keyword>
<feature type="domain" description="Ferric oxidoreductase" evidence="7">
    <location>
        <begin position="11"/>
        <end position="136"/>
    </location>
</feature>
<evidence type="ECO:0000256" key="5">
    <source>
        <dbReference type="SAM" id="MobiDB-lite"/>
    </source>
</evidence>
<feature type="transmembrane region" description="Helical" evidence="6">
    <location>
        <begin position="53"/>
        <end position="74"/>
    </location>
</feature>
<feature type="transmembrane region" description="Helical" evidence="6">
    <location>
        <begin position="94"/>
        <end position="114"/>
    </location>
</feature>
<feature type="compositionally biased region" description="Acidic residues" evidence="5">
    <location>
        <begin position="284"/>
        <end position="293"/>
    </location>
</feature>
<dbReference type="EMBL" id="BAABHQ010000001">
    <property type="protein sequence ID" value="GAA4861455.1"/>
    <property type="molecule type" value="Genomic_DNA"/>
</dbReference>
<evidence type="ECO:0000259" key="7">
    <source>
        <dbReference type="Pfam" id="PF01794"/>
    </source>
</evidence>
<keyword evidence="9" id="KW-1185">Reference proteome</keyword>
<evidence type="ECO:0000256" key="2">
    <source>
        <dbReference type="ARBA" id="ARBA00022692"/>
    </source>
</evidence>
<reference evidence="9" key="1">
    <citation type="journal article" date="2019" name="Int. J. Syst. Evol. Microbiol.">
        <title>The Global Catalogue of Microorganisms (GCM) 10K type strain sequencing project: providing services to taxonomists for standard genome sequencing and annotation.</title>
        <authorList>
            <consortium name="The Broad Institute Genomics Platform"/>
            <consortium name="The Broad Institute Genome Sequencing Center for Infectious Disease"/>
            <person name="Wu L."/>
            <person name="Ma J."/>
        </authorList>
    </citation>
    <scope>NUCLEOTIDE SEQUENCE [LARGE SCALE GENOMIC DNA]</scope>
    <source>
        <strain evidence="9">JCM 17983</strain>
    </source>
</reference>
<feature type="transmembrane region" description="Helical" evidence="6">
    <location>
        <begin position="121"/>
        <end position="142"/>
    </location>
</feature>
<feature type="compositionally biased region" description="Basic and acidic residues" evidence="5">
    <location>
        <begin position="294"/>
        <end position="306"/>
    </location>
</feature>
<feature type="compositionally biased region" description="Basic and acidic residues" evidence="5">
    <location>
        <begin position="185"/>
        <end position="199"/>
    </location>
</feature>
<evidence type="ECO:0000313" key="8">
    <source>
        <dbReference type="EMBL" id="GAA4861455.1"/>
    </source>
</evidence>
<gene>
    <name evidence="8" type="ORF">GCM10023203_06080</name>
</gene>
<evidence type="ECO:0000313" key="9">
    <source>
        <dbReference type="Proteomes" id="UP001500457"/>
    </source>
</evidence>
<organism evidence="8 9">
    <name type="scientific">Actinomycetospora straminea</name>
    <dbReference type="NCBI Taxonomy" id="663607"/>
    <lineage>
        <taxon>Bacteria</taxon>
        <taxon>Bacillati</taxon>
        <taxon>Actinomycetota</taxon>
        <taxon>Actinomycetes</taxon>
        <taxon>Pseudonocardiales</taxon>
        <taxon>Pseudonocardiaceae</taxon>
        <taxon>Actinomycetospora</taxon>
    </lineage>
</organism>
<dbReference type="InterPro" id="IPR013130">
    <property type="entry name" value="Fe3_Rdtase_TM_dom"/>
</dbReference>
<keyword evidence="4 6" id="KW-0472">Membrane</keyword>
<feature type="compositionally biased region" description="Acidic residues" evidence="5">
    <location>
        <begin position="238"/>
        <end position="248"/>
    </location>
</feature>
<proteinExistence type="predicted"/>
<feature type="transmembrane region" description="Helical" evidence="6">
    <location>
        <begin position="148"/>
        <end position="169"/>
    </location>
</feature>
<dbReference type="RefSeq" id="WP_274230865.1">
    <property type="nucleotide sequence ID" value="NZ_BAABHQ010000001.1"/>
</dbReference>
<name>A0ABP9DWZ6_9PSEU</name>
<sequence>MIELWNISRALGLVALLLLGVVLALGALHNTSLTELLGQALPRFVLVALHRNLALITVVFVALHVVTVLVTPYLPLRWYHVVVPGTASFNPWPVGMGALALDLLLAVVISSALRKYLSKRAWLVVHWTSYVCFPVAVAHAVANASLRGGTWWTLVVPLVATALVVAALLHRRTARRRPASVPLADRGRTDPAEARKAADHATGAQLVVRGEGPEVAANAPFAASTRTNAPFAAPAESDAGEDEGEDEGGAGRGEVLEMRVVPRPSEEPGAAAGAGRPGRHAADPDDDASDDASDDARDDASDDARTDTLGGPEAPTVALPARRRRR</sequence>
<evidence type="ECO:0000256" key="3">
    <source>
        <dbReference type="ARBA" id="ARBA00022989"/>
    </source>
</evidence>
<accession>A0ABP9DWZ6</accession>
<feature type="transmembrane region" description="Helical" evidence="6">
    <location>
        <begin position="12"/>
        <end position="32"/>
    </location>
</feature>
<comment type="caution">
    <text evidence="8">The sequence shown here is derived from an EMBL/GenBank/DDBJ whole genome shotgun (WGS) entry which is preliminary data.</text>
</comment>
<keyword evidence="2 6" id="KW-0812">Transmembrane</keyword>
<evidence type="ECO:0000256" key="4">
    <source>
        <dbReference type="ARBA" id="ARBA00023136"/>
    </source>
</evidence>
<evidence type="ECO:0000256" key="6">
    <source>
        <dbReference type="SAM" id="Phobius"/>
    </source>
</evidence>
<dbReference type="Proteomes" id="UP001500457">
    <property type="component" value="Unassembled WGS sequence"/>
</dbReference>
<protein>
    <recommendedName>
        <fullName evidence="7">Ferric oxidoreductase domain-containing protein</fullName>
    </recommendedName>
</protein>
<evidence type="ECO:0000256" key="1">
    <source>
        <dbReference type="ARBA" id="ARBA00004141"/>
    </source>
</evidence>
<feature type="region of interest" description="Disordered" evidence="5">
    <location>
        <begin position="179"/>
        <end position="200"/>
    </location>
</feature>
<feature type="region of interest" description="Disordered" evidence="5">
    <location>
        <begin position="221"/>
        <end position="326"/>
    </location>
</feature>
<comment type="subcellular location">
    <subcellularLocation>
        <location evidence="1">Membrane</location>
        <topology evidence="1">Multi-pass membrane protein</topology>
    </subcellularLocation>
</comment>
<dbReference type="Pfam" id="PF01794">
    <property type="entry name" value="Ferric_reduct"/>
    <property type="match status" value="1"/>
</dbReference>